<feature type="binding site" evidence="20">
    <location>
        <position position="83"/>
    </location>
    <ligand>
        <name>Ca(2+)</name>
        <dbReference type="ChEBI" id="CHEBI:29108"/>
        <label>1</label>
    </ligand>
</feature>
<name>A0A8J6F6F0_ELECQ</name>
<dbReference type="InterPro" id="IPR009003">
    <property type="entry name" value="Peptidase_S1_PA"/>
</dbReference>
<keyword evidence="2" id="KW-0964">Secreted</keyword>
<evidence type="ECO:0000256" key="14">
    <source>
        <dbReference type="ARBA" id="ARBA00022859"/>
    </source>
</evidence>
<evidence type="ECO:0000313" key="27">
    <source>
        <dbReference type="Proteomes" id="UP000770717"/>
    </source>
</evidence>
<keyword evidence="6" id="KW-0645">Protease</keyword>
<dbReference type="PIRSF" id="PIRSF001155">
    <property type="entry name" value="C1r_C1s_MASP"/>
    <property type="match status" value="1"/>
</dbReference>
<dbReference type="SMART" id="SM00020">
    <property type="entry name" value="Tryp_SPc"/>
    <property type="match status" value="1"/>
</dbReference>
<evidence type="ECO:0000256" key="17">
    <source>
        <dbReference type="PIRSR" id="PIRSR001155-1"/>
    </source>
</evidence>
<evidence type="ECO:0000256" key="11">
    <source>
        <dbReference type="ARBA" id="ARBA00022813"/>
    </source>
</evidence>
<evidence type="ECO:0000256" key="5">
    <source>
        <dbReference type="ARBA" id="ARBA00022659"/>
    </source>
</evidence>
<evidence type="ECO:0000259" key="25">
    <source>
        <dbReference type="PROSITE" id="PS50923"/>
    </source>
</evidence>
<dbReference type="FunFam" id="2.60.120.290:FF:000012">
    <property type="entry name" value="mannan-binding lectin serine protease 1 isoform X1"/>
    <property type="match status" value="1"/>
</dbReference>
<evidence type="ECO:0000256" key="8">
    <source>
        <dbReference type="ARBA" id="ARBA00022729"/>
    </source>
</evidence>
<comment type="PTM">
    <text evidence="19">The iron and 2-oxoglutarate dependent 3-hydroxylation of aspartate and asparagine is (R) stereospecific within EGF domains.</text>
</comment>
<dbReference type="SMART" id="SM00181">
    <property type="entry name" value="EGF"/>
    <property type="match status" value="1"/>
</dbReference>
<evidence type="ECO:0000259" key="23">
    <source>
        <dbReference type="PROSITE" id="PS01180"/>
    </source>
</evidence>
<dbReference type="InterPro" id="IPR035914">
    <property type="entry name" value="Sperma_CUB_dom_sf"/>
</dbReference>
<evidence type="ECO:0008006" key="28">
    <source>
        <dbReference type="Google" id="ProtNLM"/>
    </source>
</evidence>
<dbReference type="SMART" id="SM00042">
    <property type="entry name" value="CUB"/>
    <property type="match status" value="2"/>
</dbReference>
<feature type="binding site" evidence="20">
    <location>
        <position position="146"/>
    </location>
    <ligand>
        <name>Ca(2+)</name>
        <dbReference type="ChEBI" id="CHEBI:29108"/>
        <label>2</label>
    </ligand>
</feature>
<evidence type="ECO:0000256" key="6">
    <source>
        <dbReference type="ARBA" id="ARBA00022670"/>
    </source>
</evidence>
<feature type="binding site" evidence="20">
    <location>
        <position position="251"/>
    </location>
    <ligand>
        <name>Ca(2+)</name>
        <dbReference type="ChEBI" id="CHEBI:29108"/>
        <label>3</label>
    </ligand>
</feature>
<proteinExistence type="predicted"/>
<dbReference type="FunFam" id="2.10.70.10:FF:000016">
    <property type="entry name" value="Mannan-binding lectin serine protease 1"/>
    <property type="match status" value="1"/>
</dbReference>
<keyword evidence="5 22" id="KW-0768">Sushi</keyword>
<dbReference type="InterPro" id="IPR035976">
    <property type="entry name" value="Sushi/SCR/CCP_sf"/>
</dbReference>
<feature type="binding site" evidence="20">
    <location>
        <position position="290"/>
    </location>
    <ligand>
        <name>Ca(2+)</name>
        <dbReference type="ChEBI" id="CHEBI:29108"/>
        <label>3</label>
    </ligand>
</feature>
<dbReference type="InterPro" id="IPR043504">
    <property type="entry name" value="Peptidase_S1_PA_chymotrypsin"/>
</dbReference>
<dbReference type="PANTHER" id="PTHR24255:SF10">
    <property type="entry name" value="MANNAN-BINDING LECTIN SERINE PROTEASE 2"/>
    <property type="match status" value="1"/>
</dbReference>
<dbReference type="GO" id="GO:0045087">
    <property type="term" value="P:innate immune response"/>
    <property type="evidence" value="ECO:0007669"/>
    <property type="project" value="UniProtKB-KW"/>
</dbReference>
<feature type="domain" description="Peptidase S1" evidence="24">
    <location>
        <begin position="453"/>
        <end position="694"/>
    </location>
</feature>
<dbReference type="PROSITE" id="PS01180">
    <property type="entry name" value="CUB"/>
    <property type="match status" value="2"/>
</dbReference>
<dbReference type="OrthoDB" id="9985152at2759"/>
<dbReference type="CDD" id="cd00054">
    <property type="entry name" value="EGF_CA"/>
    <property type="match status" value="1"/>
</dbReference>
<evidence type="ECO:0000256" key="20">
    <source>
        <dbReference type="PIRSR" id="PIRSR001155-4"/>
    </source>
</evidence>
<feature type="binding site" evidence="20">
    <location>
        <position position="128"/>
    </location>
    <ligand>
        <name>Ca(2+)</name>
        <dbReference type="ChEBI" id="CHEBI:29108"/>
        <label>1</label>
    </ligand>
</feature>
<dbReference type="SUPFAM" id="SSF50494">
    <property type="entry name" value="Trypsin-like serine proteases"/>
    <property type="match status" value="1"/>
</dbReference>
<feature type="disulfide bond" evidence="18">
    <location>
        <begin position="150"/>
        <end position="164"/>
    </location>
</feature>
<dbReference type="PROSITE" id="PS01186">
    <property type="entry name" value="EGF_2"/>
    <property type="match status" value="1"/>
</dbReference>
<evidence type="ECO:0000259" key="24">
    <source>
        <dbReference type="PROSITE" id="PS50240"/>
    </source>
</evidence>
<evidence type="ECO:0000256" key="18">
    <source>
        <dbReference type="PIRSR" id="PIRSR001155-2"/>
    </source>
</evidence>
<dbReference type="Pfam" id="PF00084">
    <property type="entry name" value="Sushi"/>
    <property type="match status" value="2"/>
</dbReference>
<dbReference type="Gene3D" id="2.40.10.10">
    <property type="entry name" value="Trypsin-like serine proteases"/>
    <property type="match status" value="2"/>
</dbReference>
<feature type="disulfide bond" evidence="18">
    <location>
        <begin position="175"/>
        <end position="188"/>
    </location>
</feature>
<feature type="active site" description="Charge relay system" evidence="17">
    <location>
        <position position="536"/>
    </location>
</feature>
<organism evidence="26 27">
    <name type="scientific">Eleutherodactylus coqui</name>
    <name type="common">Puerto Rican coqui</name>
    <dbReference type="NCBI Taxonomy" id="57060"/>
    <lineage>
        <taxon>Eukaryota</taxon>
        <taxon>Metazoa</taxon>
        <taxon>Chordata</taxon>
        <taxon>Craniata</taxon>
        <taxon>Vertebrata</taxon>
        <taxon>Euteleostomi</taxon>
        <taxon>Amphibia</taxon>
        <taxon>Batrachia</taxon>
        <taxon>Anura</taxon>
        <taxon>Neobatrachia</taxon>
        <taxon>Hyloidea</taxon>
        <taxon>Eleutherodactylidae</taxon>
        <taxon>Eleutherodactylinae</taxon>
        <taxon>Eleutherodactylus</taxon>
        <taxon>Eleutherodactylus</taxon>
    </lineage>
</organism>
<feature type="disulfide bond" evidence="18">
    <location>
        <begin position="639"/>
        <end position="670"/>
    </location>
</feature>
<dbReference type="FunFam" id="2.10.25.10:FF:000059">
    <property type="entry name" value="Mannan-binding lectin serine protease 1"/>
    <property type="match status" value="1"/>
</dbReference>
<dbReference type="CDD" id="cd00190">
    <property type="entry name" value="Tryp_SPc"/>
    <property type="match status" value="1"/>
</dbReference>
<evidence type="ECO:0000256" key="12">
    <source>
        <dbReference type="ARBA" id="ARBA00022825"/>
    </source>
</evidence>
<keyword evidence="7 20" id="KW-0479">Metal-binding</keyword>
<sequence>MYYIGCINVSRFWHLLLFSTIFYSNGYCIELTGLFGKISSPGFPKPYPNDQTTTWEIIVPRGHRIKIYFTHFNLELSYLCEYDYVELKSQGKVLAHFCGKESTDTEKAPGDSPFYSLDNKMTVTFRSDFSNEKEFSGFEAFYAAEDINECEKQDEDTEICDHFCHNHIGGHYCSCRAGFQLYTDKKTCLVQCDDVTYTTSSGEIVSPDFPKIYAKLTNCRYRIQVEEGYSILLRFLHFNIESHPDVVCPYDRLQIMAAGKDFPPLCGETLPPEIDTRSNKVDIVFTTDGSGHHTGWQIQYTTKGLSCPDPLLPPGGRFTPEKKTYVVKDRLSLSCEKGYVIEQNEKILSSFTAVCQRDGSWDKPLPKCVIVDCGTPDGLENGNFTFETKSEATIYNAQVLYKCAEPFYTMQDDQARYRCGEGGHWEDIITGNTTLPTCTPVCGKKKSRPYKRIIGGQTAKLGDFPWQVFLQTDTNKGGGALLNDKWIITAAHVIHDKNMLLVKMGFISQDDASSYKAVPKSIFVHPAYEEETFNNDIALIKLQDKVPMSDHILGICLPTNAEQFQISPTGNGYNTGEVSGWGKTERSKEAKKLRYVQVDIVDPVKCNTAYKKLLKNGNKDVVTDNMFCAGKDDGGKDSCEGDSGGALVFRDTNTNKWFIGGIVSWGGEQCGDKELYGVYTKVSNYLDWIQNTIMTNTD</sequence>
<dbReference type="SUPFAM" id="SSF57535">
    <property type="entry name" value="Complement control module/SCR domain"/>
    <property type="match status" value="2"/>
</dbReference>
<accession>A0A8J6F6F0</accession>
<dbReference type="Gene3D" id="2.10.25.10">
    <property type="entry name" value="Laminin"/>
    <property type="match status" value="1"/>
</dbReference>
<dbReference type="CDD" id="cd00041">
    <property type="entry name" value="CUB"/>
    <property type="match status" value="2"/>
</dbReference>
<feature type="disulfide bond" evidence="18">
    <location>
        <begin position="335"/>
        <end position="368"/>
    </location>
</feature>
<feature type="disulfide bond" evidence="18">
    <location>
        <begin position="80"/>
        <end position="98"/>
    </location>
</feature>
<evidence type="ECO:0000256" key="13">
    <source>
        <dbReference type="ARBA" id="ARBA00022837"/>
    </source>
</evidence>
<dbReference type="GO" id="GO:0005509">
    <property type="term" value="F:calcium ion binding"/>
    <property type="evidence" value="ECO:0007669"/>
    <property type="project" value="InterPro"/>
</dbReference>
<feature type="domain" description="CUB" evidence="23">
    <location>
        <begin position="192"/>
        <end position="303"/>
    </location>
</feature>
<feature type="disulfide bond" evidence="18">
    <location>
        <begin position="307"/>
        <end position="355"/>
    </location>
</feature>
<keyword evidence="8" id="KW-0732">Signal</keyword>
<keyword evidence="14" id="KW-0391">Immunity</keyword>
<evidence type="ECO:0000256" key="3">
    <source>
        <dbReference type="ARBA" id="ARBA00022536"/>
    </source>
</evidence>
<dbReference type="InterPro" id="IPR024175">
    <property type="entry name" value="Pept_S1A_C1r/C1S/mannan-bd"/>
</dbReference>
<dbReference type="InterPro" id="IPR001254">
    <property type="entry name" value="Trypsin_dom"/>
</dbReference>
<dbReference type="PRINTS" id="PR00722">
    <property type="entry name" value="CHYMOTRYPSIN"/>
</dbReference>
<dbReference type="SUPFAM" id="SSF49854">
    <property type="entry name" value="Spermadhesin, CUB domain"/>
    <property type="match status" value="2"/>
</dbReference>
<dbReference type="Proteomes" id="UP000770717">
    <property type="component" value="Unassembled WGS sequence"/>
</dbReference>
<dbReference type="InterPro" id="IPR033116">
    <property type="entry name" value="TRYPSIN_SER"/>
</dbReference>
<feature type="binding site" evidence="20">
    <location>
        <position position="170"/>
    </location>
    <ligand>
        <name>Ca(2+)</name>
        <dbReference type="ChEBI" id="CHEBI:29108"/>
        <label>2</label>
    </ligand>
</feature>
<evidence type="ECO:0000256" key="9">
    <source>
        <dbReference type="ARBA" id="ARBA00022737"/>
    </source>
</evidence>
<protein>
    <recommendedName>
        <fullName evidence="28">Mannan-binding lectin serine protease 2</fullName>
    </recommendedName>
</protein>
<evidence type="ECO:0000256" key="16">
    <source>
        <dbReference type="ARBA" id="ARBA00023278"/>
    </source>
</evidence>
<dbReference type="FunFam" id="2.40.10.10:FF:000120">
    <property type="entry name" value="Putative serine protease"/>
    <property type="match status" value="1"/>
</dbReference>
<reference evidence="26" key="1">
    <citation type="thesis" date="2020" institute="ProQuest LLC" country="789 East Eisenhower Parkway, Ann Arbor, MI, USA">
        <title>Comparative Genomics and Chromosome Evolution.</title>
        <authorList>
            <person name="Mudd A.B."/>
        </authorList>
    </citation>
    <scope>NUCLEOTIDE SEQUENCE</scope>
    <source>
        <strain evidence="26">HN-11 Male</strain>
        <tissue evidence="26">Kidney and liver</tissue>
    </source>
</reference>
<evidence type="ECO:0000256" key="2">
    <source>
        <dbReference type="ARBA" id="ARBA00022525"/>
    </source>
</evidence>
<dbReference type="Pfam" id="PF00431">
    <property type="entry name" value="CUB"/>
    <property type="match status" value="2"/>
</dbReference>
<feature type="disulfide bond" evidence="18">
    <location>
        <begin position="248"/>
        <end position="266"/>
    </location>
</feature>
<feature type="active site" description="Charge relay system" evidence="17">
    <location>
        <position position="643"/>
    </location>
</feature>
<dbReference type="GO" id="GO:0006956">
    <property type="term" value="P:complement activation"/>
    <property type="evidence" value="ECO:0007669"/>
    <property type="project" value="InterPro"/>
</dbReference>
<evidence type="ECO:0000256" key="15">
    <source>
        <dbReference type="ARBA" id="ARBA00023157"/>
    </source>
</evidence>
<keyword evidence="10" id="KW-0378">Hydrolase</keyword>
<feature type="binding site" evidence="20">
    <location>
        <position position="75"/>
    </location>
    <ligand>
        <name>Ca(2+)</name>
        <dbReference type="ChEBI" id="CHEBI:29108"/>
        <label>1</label>
    </ligand>
</feature>
<keyword evidence="11" id="KW-0068">Autocatalytic cleavage</keyword>
<dbReference type="InterPro" id="IPR000859">
    <property type="entry name" value="CUB_dom"/>
</dbReference>
<feature type="active site" description="Charge relay system" evidence="17">
    <location>
        <position position="492"/>
    </location>
</feature>
<evidence type="ECO:0000313" key="26">
    <source>
        <dbReference type="EMBL" id="KAG9481914.1"/>
    </source>
</evidence>
<feature type="modified residue" description="(3R)-3-hydroxyasparagine" evidence="19">
    <location>
        <position position="166"/>
    </location>
</feature>
<dbReference type="PANTHER" id="PTHR24255">
    <property type="entry name" value="COMPLEMENT COMPONENT 1, S SUBCOMPONENT-RELATED"/>
    <property type="match status" value="1"/>
</dbReference>
<keyword evidence="12" id="KW-0720">Serine protease</keyword>
<feature type="disulfide bond" evidence="18 21">
    <location>
        <begin position="192"/>
        <end position="219"/>
    </location>
</feature>
<feature type="disulfide bond" evidence="18">
    <location>
        <begin position="606"/>
        <end position="628"/>
    </location>
</feature>
<feature type="disulfide bond" evidence="18">
    <location>
        <begin position="160"/>
        <end position="173"/>
    </location>
</feature>
<keyword evidence="15 18" id="KW-1015">Disulfide bond</keyword>
<dbReference type="InterPro" id="IPR001314">
    <property type="entry name" value="Peptidase_S1A"/>
</dbReference>
<dbReference type="EMBL" id="WNTK01000006">
    <property type="protein sequence ID" value="KAG9481914.1"/>
    <property type="molecule type" value="Genomic_DNA"/>
</dbReference>
<feature type="domain" description="CUB" evidence="23">
    <location>
        <begin position="25"/>
        <end position="145"/>
    </location>
</feature>
<feature type="binding site" evidence="20">
    <location>
        <position position="149"/>
    </location>
    <ligand>
        <name>Ca(2+)</name>
        <dbReference type="ChEBI" id="CHEBI:29108"/>
        <label>2</label>
    </ligand>
</feature>
<evidence type="ECO:0000256" key="21">
    <source>
        <dbReference type="PROSITE-ProRule" id="PRU00059"/>
    </source>
</evidence>
<dbReference type="Gene3D" id="2.60.120.290">
    <property type="entry name" value="Spermadhesin, CUB domain"/>
    <property type="match status" value="2"/>
</dbReference>
<feature type="binding site" evidence="20">
    <location>
        <position position="166"/>
    </location>
    <ligand>
        <name>Ca(2+)</name>
        <dbReference type="ChEBI" id="CHEBI:29108"/>
        <label>2</label>
    </ligand>
</feature>
<comment type="caution">
    <text evidence="26">The sequence shown here is derived from an EMBL/GenBank/DDBJ whole genome shotgun (WGS) entry which is preliminary data.</text>
</comment>
<dbReference type="FunFam" id="2.60.120.290:FF:000006">
    <property type="entry name" value="Mannan-binding lectin serine protease 1"/>
    <property type="match status" value="1"/>
</dbReference>
<feature type="binding site" evidence="20">
    <location>
        <position position="130"/>
    </location>
    <ligand>
        <name>Ca(2+)</name>
        <dbReference type="ChEBI" id="CHEBI:29108"/>
        <label>1</label>
    </ligand>
</feature>
<dbReference type="PROSITE" id="PS50923">
    <property type="entry name" value="SUSHI"/>
    <property type="match status" value="2"/>
</dbReference>
<keyword evidence="4" id="KW-0399">Innate immunity</keyword>
<keyword evidence="27" id="KW-1185">Reference proteome</keyword>
<keyword evidence="16 19" id="KW-0379">Hydroxylation</keyword>
<feature type="domain" description="Sushi" evidence="25">
    <location>
        <begin position="371"/>
        <end position="440"/>
    </location>
</feature>
<dbReference type="InterPro" id="IPR001881">
    <property type="entry name" value="EGF-like_Ca-bd_dom"/>
</dbReference>
<dbReference type="InterPro" id="IPR000436">
    <property type="entry name" value="Sushi_SCR_CCP_dom"/>
</dbReference>
<feature type="binding site" evidence="20">
    <location>
        <position position="288"/>
    </location>
    <ligand>
        <name>Ca(2+)</name>
        <dbReference type="ChEBI" id="CHEBI:29108"/>
        <label>3</label>
    </ligand>
</feature>
<dbReference type="GO" id="GO:0004252">
    <property type="term" value="F:serine-type endopeptidase activity"/>
    <property type="evidence" value="ECO:0007669"/>
    <property type="project" value="InterPro"/>
</dbReference>
<dbReference type="SMART" id="SM00179">
    <property type="entry name" value="EGF_CA"/>
    <property type="match status" value="1"/>
</dbReference>
<feature type="disulfide bond" evidence="18">
    <location>
        <begin position="373"/>
        <end position="419"/>
    </location>
</feature>
<dbReference type="AlphaFoldDB" id="A0A8J6F6F0"/>
<evidence type="ECO:0000256" key="4">
    <source>
        <dbReference type="ARBA" id="ARBA00022588"/>
    </source>
</evidence>
<dbReference type="SMART" id="SM00032">
    <property type="entry name" value="CCP"/>
    <property type="match status" value="2"/>
</dbReference>
<evidence type="ECO:0000256" key="19">
    <source>
        <dbReference type="PIRSR" id="PIRSR001155-3"/>
    </source>
</evidence>
<dbReference type="PROSITE" id="PS00135">
    <property type="entry name" value="TRYPSIN_SER"/>
    <property type="match status" value="1"/>
</dbReference>
<evidence type="ECO:0000256" key="7">
    <source>
        <dbReference type="ARBA" id="ARBA00022723"/>
    </source>
</evidence>
<dbReference type="SUPFAM" id="SSF57196">
    <property type="entry name" value="EGF/Laminin"/>
    <property type="match status" value="1"/>
</dbReference>
<feature type="disulfide bond" evidence="18">
    <location>
        <begin position="403"/>
        <end position="438"/>
    </location>
</feature>
<evidence type="ECO:0000256" key="10">
    <source>
        <dbReference type="ARBA" id="ARBA00022801"/>
    </source>
</evidence>
<dbReference type="Gene3D" id="2.10.70.10">
    <property type="entry name" value="Complement Module, domain 1"/>
    <property type="match status" value="2"/>
</dbReference>
<dbReference type="PROSITE" id="PS50240">
    <property type="entry name" value="TRYPSIN_DOM"/>
    <property type="match status" value="1"/>
</dbReference>
<evidence type="ECO:0000256" key="22">
    <source>
        <dbReference type="PROSITE-ProRule" id="PRU00302"/>
    </source>
</evidence>
<dbReference type="GO" id="GO:0006508">
    <property type="term" value="P:proteolysis"/>
    <property type="evidence" value="ECO:0007669"/>
    <property type="project" value="UniProtKB-KW"/>
</dbReference>
<gene>
    <name evidence="26" type="ORF">GDO78_010902</name>
</gene>
<dbReference type="InterPro" id="IPR000742">
    <property type="entry name" value="EGF"/>
</dbReference>
<comment type="caution">
    <text evidence="22">Lacks conserved residue(s) required for the propagation of feature annotation.</text>
</comment>
<feature type="domain" description="Sushi" evidence="25">
    <location>
        <begin position="305"/>
        <end position="370"/>
    </location>
</feature>
<keyword evidence="9" id="KW-0677">Repeat</keyword>
<feature type="binding site" evidence="20">
    <location>
        <position position="241"/>
    </location>
    <ligand>
        <name>Ca(2+)</name>
        <dbReference type="ChEBI" id="CHEBI:29108"/>
        <label>3</label>
    </ligand>
</feature>
<dbReference type="CDD" id="cd00033">
    <property type="entry name" value="CCP"/>
    <property type="match status" value="2"/>
</dbReference>
<comment type="subcellular location">
    <subcellularLocation>
        <location evidence="1">Secreted</location>
    </subcellularLocation>
</comment>
<keyword evidence="13 20" id="KW-0106">Calcium</keyword>
<dbReference type="GO" id="GO:0005615">
    <property type="term" value="C:extracellular space"/>
    <property type="evidence" value="ECO:0007669"/>
    <property type="project" value="TreeGrafter"/>
</dbReference>
<feature type="disulfide bond" description="Interchain (between heavy and light chains)" evidence="18">
    <location>
        <begin position="442"/>
        <end position="556"/>
    </location>
</feature>
<keyword evidence="3" id="KW-0245">EGF-like domain</keyword>
<evidence type="ECO:0000256" key="1">
    <source>
        <dbReference type="ARBA" id="ARBA00004613"/>
    </source>
</evidence>
<dbReference type="Pfam" id="PF00089">
    <property type="entry name" value="Trypsin"/>
    <property type="match status" value="1"/>
</dbReference>